<protein>
    <submittedName>
        <fullName evidence="1">Uncharacterized protein</fullName>
    </submittedName>
</protein>
<proteinExistence type="predicted"/>
<evidence type="ECO:0000313" key="1">
    <source>
        <dbReference type="EMBL" id="KAI9904204.1"/>
    </source>
</evidence>
<dbReference type="EMBL" id="CM047940">
    <property type="protein sequence ID" value="KAI9904204.1"/>
    <property type="molecule type" value="Genomic_DNA"/>
</dbReference>
<accession>A0ACC0VD29</accession>
<keyword evidence="2" id="KW-1185">Reference proteome</keyword>
<reference evidence="1" key="1">
    <citation type="submission" date="2022-10" db="EMBL/GenBank/DDBJ databases">
        <title>Complete Genome of Trichothecium roseum strain YXFP-22015, a Plant Pathogen Isolated from Citrus.</title>
        <authorList>
            <person name="Wang Y."/>
            <person name="Zhu L."/>
        </authorList>
    </citation>
    <scope>NUCLEOTIDE SEQUENCE</scope>
    <source>
        <strain evidence="1">YXFP-22015</strain>
    </source>
</reference>
<sequence>MLTKDFRRLALLLGPVFLLFYITVSFFGHAPAIPGTDSVIDWTKTIHNDDTGSYSDPPLGPAPIENVPEIQDEEDRPLPVDGVPGNEDSLLPPNHPENLMTSPEQPHPDEIIEDVPKGPEIDYQEIFSAAMPNKRFFEIEFGGVVTYNPNIIPHPTFENQWIIVAQRLNDNPKSLRYFEAACHAVFQEGILRCLEMPVDLPIAATPGKGCEGDLAYFDLNIGPHDARVFMAPDGPYIAYGSNSMFTCFGWHIQDLRAMVDDFELTDLAGPGTFHIATELQRPSPWSDIEKNWFLFWDADGQAYAHYDIVPKRAFAQIFPDGSSGPNLAPYAIASDKKCMDKYMPPVTHEYESIHQATNSLQVTMCNRSDPTCVPDETNTFIFTLFQYKSFYHYHSAYEPYVMMFKQRAPFSVHAMSNRPLWIHGRQKPAEGEQAEFFYVTSISWKSKDRRYHGFLDDELFIAFGIEDERSAGIDVLAGDLLKGMGLCEEVVSELVSEEISEAFVSEEMTPEEVAPQDAPEEIMIGTISELAADTEEEEEQHM</sequence>
<dbReference type="Proteomes" id="UP001163324">
    <property type="component" value="Chromosome 1"/>
</dbReference>
<organism evidence="1 2">
    <name type="scientific">Trichothecium roseum</name>
    <dbReference type="NCBI Taxonomy" id="47278"/>
    <lineage>
        <taxon>Eukaryota</taxon>
        <taxon>Fungi</taxon>
        <taxon>Dikarya</taxon>
        <taxon>Ascomycota</taxon>
        <taxon>Pezizomycotina</taxon>
        <taxon>Sordariomycetes</taxon>
        <taxon>Hypocreomycetidae</taxon>
        <taxon>Hypocreales</taxon>
        <taxon>Hypocreales incertae sedis</taxon>
        <taxon>Trichothecium</taxon>
    </lineage>
</organism>
<name>A0ACC0VD29_9HYPO</name>
<gene>
    <name evidence="1" type="ORF">N3K66_000733</name>
</gene>
<comment type="caution">
    <text evidence="1">The sequence shown here is derived from an EMBL/GenBank/DDBJ whole genome shotgun (WGS) entry which is preliminary data.</text>
</comment>
<evidence type="ECO:0000313" key="2">
    <source>
        <dbReference type="Proteomes" id="UP001163324"/>
    </source>
</evidence>